<dbReference type="Gene3D" id="3.70.10.10">
    <property type="match status" value="1"/>
</dbReference>
<reference evidence="14" key="1">
    <citation type="submission" date="2022-07" db="EMBL/GenBank/DDBJ databases">
        <title>Complete genome of Mycoplasma equigenitalium type strain T37.</title>
        <authorList>
            <person name="Spergser J."/>
        </authorList>
    </citation>
    <scope>NUCLEOTIDE SEQUENCE</scope>
    <source>
        <strain evidence="14">T37</strain>
    </source>
</reference>
<comment type="function">
    <text evidence="1">Confers DNA tethering and processivity to DNA polymerases and other proteins. Acts as a clamp, forming a ring around DNA (a reaction catalyzed by the clamp-loading complex) which diffuses in an ATP-independent manner freely and bidirectionally along dsDNA. Initially characterized for its ability to contact the catalytic subunit of DNA polymerase III (Pol III), a complex, multichain enzyme responsible for most of the replicative synthesis in bacteria; Pol III exhibits 3'-5' exonuclease proofreading activity. The beta chain is required for initiation of replication as well as for processivity of DNA replication.</text>
</comment>
<sequence length="367" mass="42121">MNFKIKKNLLEKHLNIVGKAIDPNNVMMQLRGVLINVYEKEIELIGSDGDFSIKTTIPVSNDLEIFETGEALIYFDFFKKSVSKVSGEITVLMRNNVITLSSSHTTYDLSLLKNQEYPTPIFSLNGDKVTMNYSDFKEAINNVIFAISNNVNEANVRLSSVLLHAKNGFLKFFASDSFRLAKHTAKIEQKVEFEKVIKGRNIKKMLIDDGNKKIDLYASDTELAFVTRDTIIISKLAEVMYKDYDHLIPNDFITTITIDKKVIDELINKIFFNSDDKNYRFTLMVENDKITAKSSVDEIAKMESLTTEFELNGQTLEIDFNFNYFKEAIQVFEKEIVICIGSDLKRVLFISKYSPHTQQMVTPLRRI</sequence>
<dbReference type="SMART" id="SM00480">
    <property type="entry name" value="POL3Bc"/>
    <property type="match status" value="1"/>
</dbReference>
<dbReference type="Pfam" id="PF02767">
    <property type="entry name" value="DNA_pol3_beta_2"/>
    <property type="match status" value="1"/>
</dbReference>
<gene>
    <name evidence="14" type="ORF">NPA09_00010</name>
</gene>
<evidence type="ECO:0000259" key="13">
    <source>
        <dbReference type="Pfam" id="PF02768"/>
    </source>
</evidence>
<evidence type="ECO:0000256" key="9">
    <source>
        <dbReference type="ARBA" id="ARBA00022932"/>
    </source>
</evidence>
<evidence type="ECO:0000259" key="12">
    <source>
        <dbReference type="Pfam" id="PF02767"/>
    </source>
</evidence>
<evidence type="ECO:0000256" key="1">
    <source>
        <dbReference type="ARBA" id="ARBA00002266"/>
    </source>
</evidence>
<dbReference type="Gene3D" id="3.10.150.10">
    <property type="entry name" value="DNA Polymerase III, subunit A, domain 2"/>
    <property type="match status" value="1"/>
</dbReference>
<keyword evidence="10" id="KW-0238">DNA-binding</keyword>
<comment type="subunit">
    <text evidence="4">Forms a ring-shaped head-to-tail homodimer around DNA which binds and tethers DNA polymerases and other proteins to the DNA. The DNA replisome complex has a single clamp-loading complex (3 tau and 1 each of delta, delta', psi and chi subunits) which binds 3 Pol III cores (1 core on the leading strand and 2 on the lagging strand) each with a beta sliding clamp dimer. Additional proteins in the replisome are other copies of gamma, psi and chi, Ssb, DNA helicase and RNA primase.</text>
</comment>
<dbReference type="InterPro" id="IPR022634">
    <property type="entry name" value="DNA_polIII_beta_N"/>
</dbReference>
<proteinExistence type="inferred from homology"/>
<dbReference type="EMBL" id="CP101808">
    <property type="protein sequence ID" value="UUD36955.1"/>
    <property type="molecule type" value="Genomic_DNA"/>
</dbReference>
<dbReference type="InterPro" id="IPR046938">
    <property type="entry name" value="DNA_clamp_sf"/>
</dbReference>
<evidence type="ECO:0000313" key="14">
    <source>
        <dbReference type="EMBL" id="UUD36955.1"/>
    </source>
</evidence>
<dbReference type="Proteomes" id="UP001059576">
    <property type="component" value="Chromosome"/>
</dbReference>
<protein>
    <submittedName>
        <fullName evidence="14">DNA polymerase III subunit beta</fullName>
    </submittedName>
</protein>
<evidence type="ECO:0000256" key="2">
    <source>
        <dbReference type="ARBA" id="ARBA00004496"/>
    </source>
</evidence>
<dbReference type="InterPro" id="IPR022635">
    <property type="entry name" value="DNA_polIII_beta_C"/>
</dbReference>
<feature type="domain" description="DNA polymerase III beta sliding clamp central" evidence="12">
    <location>
        <begin position="132"/>
        <end position="241"/>
    </location>
</feature>
<feature type="domain" description="DNA polymerase III beta sliding clamp C-terminal" evidence="13">
    <location>
        <begin position="247"/>
        <end position="363"/>
    </location>
</feature>
<name>A0ABY5J4R3_9BACT</name>
<keyword evidence="8" id="KW-0235">DNA replication</keyword>
<evidence type="ECO:0000256" key="8">
    <source>
        <dbReference type="ARBA" id="ARBA00022705"/>
    </source>
</evidence>
<dbReference type="PANTHER" id="PTHR30478:SF0">
    <property type="entry name" value="BETA SLIDING CLAMP"/>
    <property type="match status" value="1"/>
</dbReference>
<evidence type="ECO:0000259" key="11">
    <source>
        <dbReference type="Pfam" id="PF00712"/>
    </source>
</evidence>
<dbReference type="PANTHER" id="PTHR30478">
    <property type="entry name" value="DNA POLYMERASE III SUBUNIT BETA"/>
    <property type="match status" value="1"/>
</dbReference>
<dbReference type="InterPro" id="IPR022637">
    <property type="entry name" value="DNA_polIII_beta_cen"/>
</dbReference>
<evidence type="ECO:0000256" key="6">
    <source>
        <dbReference type="ARBA" id="ARBA00022679"/>
    </source>
</evidence>
<dbReference type="Pfam" id="PF02768">
    <property type="entry name" value="DNA_pol3_beta_3"/>
    <property type="match status" value="1"/>
</dbReference>
<comment type="similarity">
    <text evidence="3">Belongs to the beta sliding clamp family.</text>
</comment>
<dbReference type="Pfam" id="PF00712">
    <property type="entry name" value="DNA_pol3_beta"/>
    <property type="match status" value="1"/>
</dbReference>
<keyword evidence="5" id="KW-0963">Cytoplasm</keyword>
<organism evidence="14 15">
    <name type="scientific">Mycoplasmopsis equigenitalium</name>
    <dbReference type="NCBI Taxonomy" id="114883"/>
    <lineage>
        <taxon>Bacteria</taxon>
        <taxon>Bacillati</taxon>
        <taxon>Mycoplasmatota</taxon>
        <taxon>Mycoplasmoidales</taxon>
        <taxon>Metamycoplasmataceae</taxon>
        <taxon>Mycoplasmopsis</taxon>
    </lineage>
</organism>
<dbReference type="SUPFAM" id="SSF55979">
    <property type="entry name" value="DNA clamp"/>
    <property type="match status" value="3"/>
</dbReference>
<evidence type="ECO:0000256" key="4">
    <source>
        <dbReference type="ARBA" id="ARBA00011400"/>
    </source>
</evidence>
<evidence type="ECO:0000256" key="3">
    <source>
        <dbReference type="ARBA" id="ARBA00010752"/>
    </source>
</evidence>
<dbReference type="CDD" id="cd00140">
    <property type="entry name" value="beta_clamp"/>
    <property type="match status" value="1"/>
</dbReference>
<evidence type="ECO:0000256" key="7">
    <source>
        <dbReference type="ARBA" id="ARBA00022695"/>
    </source>
</evidence>
<comment type="subcellular location">
    <subcellularLocation>
        <location evidence="2">Cytoplasm</location>
    </subcellularLocation>
</comment>
<evidence type="ECO:0000256" key="10">
    <source>
        <dbReference type="ARBA" id="ARBA00023125"/>
    </source>
</evidence>
<evidence type="ECO:0000256" key="5">
    <source>
        <dbReference type="ARBA" id="ARBA00022490"/>
    </source>
</evidence>
<dbReference type="InterPro" id="IPR001001">
    <property type="entry name" value="DNA_polIII_beta"/>
</dbReference>
<keyword evidence="9" id="KW-0239">DNA-directed DNA polymerase</keyword>
<feature type="domain" description="DNA polymerase III beta sliding clamp N-terminal" evidence="11">
    <location>
        <begin position="1"/>
        <end position="119"/>
    </location>
</feature>
<keyword evidence="7" id="KW-0548">Nucleotidyltransferase</keyword>
<keyword evidence="15" id="KW-1185">Reference proteome</keyword>
<accession>A0ABY5J4R3</accession>
<keyword evidence="6" id="KW-0808">Transferase</keyword>
<evidence type="ECO:0000313" key="15">
    <source>
        <dbReference type="Proteomes" id="UP001059576"/>
    </source>
</evidence>
<dbReference type="RefSeq" id="WP_129722696.1">
    <property type="nucleotide sequence ID" value="NZ_CP101808.1"/>
</dbReference>